<evidence type="ECO:0000259" key="7">
    <source>
        <dbReference type="PROSITE" id="PS50240"/>
    </source>
</evidence>
<dbReference type="RefSeq" id="XP_013177495.1">
    <property type="nucleotide sequence ID" value="XM_013322041.1"/>
</dbReference>
<proteinExistence type="predicted"/>
<dbReference type="CDD" id="cd00190">
    <property type="entry name" value="Tryp_SPc"/>
    <property type="match status" value="1"/>
</dbReference>
<dbReference type="Proteomes" id="UP000694872">
    <property type="component" value="Unplaced"/>
</dbReference>
<keyword evidence="4" id="KW-1015">Disulfide bond</keyword>
<evidence type="ECO:0000256" key="2">
    <source>
        <dbReference type="ARBA" id="ARBA00022801"/>
    </source>
</evidence>
<dbReference type="PANTHER" id="PTHR24252">
    <property type="entry name" value="ACROSIN-RELATED"/>
    <property type="match status" value="1"/>
</dbReference>
<protein>
    <submittedName>
        <fullName evidence="8">Serine proteinase stubble-like</fullName>
    </submittedName>
</protein>
<evidence type="ECO:0000256" key="3">
    <source>
        <dbReference type="ARBA" id="ARBA00022825"/>
    </source>
</evidence>
<dbReference type="InterPro" id="IPR018114">
    <property type="entry name" value="TRYPSIN_HIS"/>
</dbReference>
<sequence>MGPPLNTWPYSHPRIKREQNNEEDSKVLPSDSYIYAKCSILSIVNNFRVICLNFTVALIFFQVFLNLNSVAAGPVILNLDYLQGPVPLARNIRHLPCISRRSAQEGLCMFAIDCLKANGTHLGTCIDRFYFGSCCQMPDKSIVPQIVESIDDNSIDSANFVHPQLEIHGISNKVTSVATKKPSTEKVIEFTTESRVTESSQDRTDPDVLETKSDEITTLDNKIENEDNKLLTTSVDIAQKQTTKVIPTAIPITEAPIKLSTFQTVSSNIVNLETDKVKNDEIESTTVTPHTTTKATVTTTKGSTKPIPSRKPIKPPFKPRPTIRPLTNFTRPQFSPSSKPRPTKPISVYNATRKPPYKTPPKRHSTKKPLPSPPRLNITIIPQSSSVRPLFTRPSSPIITIINSTNSKTEDVPTTTTTTTMTTTTTTTTTLSPTTLTTTTTLAPTERLTEAPETTIYVSPTTEIITEKPTTQPVVVSEVTQESLPLEQDKEEAVTVEPTTEKEFNPITETTLSTTASNSLSSTEFPPFVTWSSNVDTATKAPDVTTTSTDEVWSPITPPEGWVLISTLEPKPDTPVVSSTTTTSTTPITTTTTTTTTPTTTTTTSTTTTTPTTTTTSSTTTSPITTTTTPATTTTPTTTTTTTTTEAPTTIVETSPTQLSSEATPPIAVTTTEKSTSYIPPTSSLPSTTQTAIPTTTSLPTSESPPTSVLTEAPLLEFTVNVTLSPTMPTSTPSLTSENVTTVSNFNITDTTTLGVYENETTTIYPNASSQTTISPETINMSDYKDVCGRRLWPQGRIVGGTKSSFGQWPWQISLRQYRTSTYLHKCGAALLNENWAITAAHCVEHVPPSELLVRLGEHDLATEDEPYGFAERRVQIVASHPHFDRNTFEYDLALLRFYEPVTFQPNILPVCVPDNDDDYVGKTAYVTGWGRLYDEGPLPTVLQEVQVPVINNSACEAMYQAAGYTEHIPNIFICAGWKSGGADSCEGDSGGPMVVQRERDARFVLGGVISWGIGCAEPNQPGVYTRISAFRDWINQILQF</sequence>
<evidence type="ECO:0000313" key="8">
    <source>
        <dbReference type="RefSeq" id="XP_013177495.1"/>
    </source>
</evidence>
<dbReference type="FunFam" id="2.40.10.10:FF:000006">
    <property type="entry name" value="Serine proteinase stubble"/>
    <property type="match status" value="1"/>
</dbReference>
<dbReference type="PRINTS" id="PR00722">
    <property type="entry name" value="CHYMOTRYPSIN"/>
</dbReference>
<accession>A0AAJ7EHF1</accession>
<dbReference type="GO" id="GO:0006508">
    <property type="term" value="P:proteolysis"/>
    <property type="evidence" value="ECO:0007669"/>
    <property type="project" value="UniProtKB-KW"/>
</dbReference>
<dbReference type="CTD" id="35904"/>
<feature type="compositionally biased region" description="Polar residues" evidence="6">
    <location>
        <begin position="327"/>
        <end position="340"/>
    </location>
</feature>
<dbReference type="InterPro" id="IPR009003">
    <property type="entry name" value="Peptidase_S1_PA"/>
</dbReference>
<dbReference type="PROSITE" id="PS00134">
    <property type="entry name" value="TRYPSIN_HIS"/>
    <property type="match status" value="1"/>
</dbReference>
<dbReference type="GeneID" id="106124975"/>
<dbReference type="PROSITE" id="PS50240">
    <property type="entry name" value="TRYPSIN_DOM"/>
    <property type="match status" value="1"/>
</dbReference>
<keyword evidence="2 5" id="KW-0378">Hydrolase</keyword>
<evidence type="ECO:0000256" key="4">
    <source>
        <dbReference type="ARBA" id="ARBA00023157"/>
    </source>
</evidence>
<feature type="region of interest" description="Disordered" evidence="6">
    <location>
        <begin position="1"/>
        <end position="23"/>
    </location>
</feature>
<gene>
    <name evidence="8" type="primary">LOC106124975</name>
</gene>
<dbReference type="SMART" id="SM00020">
    <property type="entry name" value="Tryp_SPc"/>
    <property type="match status" value="1"/>
</dbReference>
<keyword evidence="1 5" id="KW-0645">Protease</keyword>
<dbReference type="AlphaFoldDB" id="A0AAJ7EHF1"/>
<dbReference type="PANTHER" id="PTHR24252:SF10">
    <property type="entry name" value="SERINE PROTEASE 56"/>
    <property type="match status" value="1"/>
</dbReference>
<dbReference type="KEGG" id="pxu:106124975"/>
<evidence type="ECO:0000256" key="5">
    <source>
        <dbReference type="RuleBase" id="RU363034"/>
    </source>
</evidence>
<keyword evidence="3 5" id="KW-0720">Serine protease</keyword>
<evidence type="ECO:0000256" key="6">
    <source>
        <dbReference type="SAM" id="MobiDB-lite"/>
    </source>
</evidence>
<feature type="region of interest" description="Disordered" evidence="6">
    <location>
        <begin position="671"/>
        <end position="708"/>
    </location>
</feature>
<feature type="region of interest" description="Disordered" evidence="6">
    <location>
        <begin position="291"/>
        <end position="377"/>
    </location>
</feature>
<feature type="compositionally biased region" description="Low complexity" evidence="6">
    <location>
        <begin position="675"/>
        <end position="708"/>
    </location>
</feature>
<evidence type="ECO:0000256" key="1">
    <source>
        <dbReference type="ARBA" id="ARBA00022670"/>
    </source>
</evidence>
<feature type="compositionally biased region" description="Low complexity" evidence="6">
    <location>
        <begin position="291"/>
        <end position="307"/>
    </location>
</feature>
<dbReference type="InterPro" id="IPR001314">
    <property type="entry name" value="Peptidase_S1A"/>
</dbReference>
<dbReference type="InterPro" id="IPR043504">
    <property type="entry name" value="Peptidase_S1_PA_chymotrypsin"/>
</dbReference>
<dbReference type="GO" id="GO:0004252">
    <property type="term" value="F:serine-type endopeptidase activity"/>
    <property type="evidence" value="ECO:0007669"/>
    <property type="project" value="InterPro"/>
</dbReference>
<feature type="region of interest" description="Disordered" evidence="6">
    <location>
        <begin position="570"/>
        <end position="647"/>
    </location>
</feature>
<dbReference type="SUPFAM" id="SSF50494">
    <property type="entry name" value="Trypsin-like serine proteases"/>
    <property type="match status" value="1"/>
</dbReference>
<feature type="compositionally biased region" description="Low complexity" evidence="6">
    <location>
        <begin position="574"/>
        <end position="647"/>
    </location>
</feature>
<dbReference type="InterPro" id="IPR033116">
    <property type="entry name" value="TRYPSIN_SER"/>
</dbReference>
<dbReference type="PROSITE" id="PS00135">
    <property type="entry name" value="TRYPSIN_SER"/>
    <property type="match status" value="1"/>
</dbReference>
<reference evidence="8" key="1">
    <citation type="submission" date="2025-08" db="UniProtKB">
        <authorList>
            <consortium name="RefSeq"/>
        </authorList>
    </citation>
    <scope>IDENTIFICATION</scope>
</reference>
<dbReference type="Gene3D" id="2.40.10.10">
    <property type="entry name" value="Trypsin-like serine proteases"/>
    <property type="match status" value="1"/>
</dbReference>
<dbReference type="InterPro" id="IPR001254">
    <property type="entry name" value="Trypsin_dom"/>
</dbReference>
<organism evidence="8">
    <name type="scientific">Papilio xuthus</name>
    <name type="common">Asian swallowtail butterfly</name>
    <dbReference type="NCBI Taxonomy" id="66420"/>
    <lineage>
        <taxon>Eukaryota</taxon>
        <taxon>Metazoa</taxon>
        <taxon>Ecdysozoa</taxon>
        <taxon>Arthropoda</taxon>
        <taxon>Hexapoda</taxon>
        <taxon>Insecta</taxon>
        <taxon>Pterygota</taxon>
        <taxon>Neoptera</taxon>
        <taxon>Endopterygota</taxon>
        <taxon>Lepidoptera</taxon>
        <taxon>Glossata</taxon>
        <taxon>Ditrysia</taxon>
        <taxon>Papilionoidea</taxon>
        <taxon>Papilionidae</taxon>
        <taxon>Papilioninae</taxon>
        <taxon>Papilio</taxon>
    </lineage>
</organism>
<dbReference type="Pfam" id="PF00089">
    <property type="entry name" value="Trypsin"/>
    <property type="match status" value="1"/>
</dbReference>
<name>A0AAJ7EHF1_PAPXU</name>
<feature type="domain" description="Peptidase S1" evidence="7">
    <location>
        <begin position="798"/>
        <end position="1040"/>
    </location>
</feature>